<sequence length="37" mass="4127">MSACELKFIVPKSTSFAGKRYCKSASLVKFDGQTRQI</sequence>
<protein>
    <submittedName>
        <fullName evidence="1">Uncharacterized protein</fullName>
    </submittedName>
</protein>
<dbReference type="STRING" id="1244083.CSUNSWCD_1516"/>
<dbReference type="PATRIC" id="fig|1244083.3.peg.2498"/>
<proteinExistence type="predicted"/>
<comment type="caution">
    <text evidence="1">The sequence shown here is derived from an EMBL/GenBank/DDBJ whole genome shotgun (WGS) entry which is preliminary data.</text>
</comment>
<dbReference type="EMBL" id="AMZQ01000022">
    <property type="protein sequence ID" value="EKU10073.1"/>
    <property type="molecule type" value="Genomic_DNA"/>
</dbReference>
<organism evidence="1 2">
    <name type="scientific">Campylobacter showae CSUNSWCD</name>
    <dbReference type="NCBI Taxonomy" id="1244083"/>
    <lineage>
        <taxon>Bacteria</taxon>
        <taxon>Pseudomonadati</taxon>
        <taxon>Campylobacterota</taxon>
        <taxon>Epsilonproteobacteria</taxon>
        <taxon>Campylobacterales</taxon>
        <taxon>Campylobacteraceae</taxon>
        <taxon>Campylobacter</taxon>
    </lineage>
</organism>
<dbReference type="AlphaFoldDB" id="M5IPN0"/>
<accession>M5IPN0</accession>
<evidence type="ECO:0000313" key="1">
    <source>
        <dbReference type="EMBL" id="EKU10073.1"/>
    </source>
</evidence>
<dbReference type="Proteomes" id="UP000011939">
    <property type="component" value="Unassembled WGS sequence"/>
</dbReference>
<reference evidence="1 2" key="1">
    <citation type="journal article" date="2013" name="Genome Announc.">
        <title>Genome Sequence of Campylobacter showae UNSWCD, Isolated from a Patient with Crohn's Disease.</title>
        <authorList>
            <person name="Tay A.P."/>
            <person name="Kaakoush N.O."/>
            <person name="Deshpande N.P."/>
            <person name="Chen Z."/>
            <person name="Mitchell H."/>
            <person name="Wilkins M.R."/>
        </authorList>
    </citation>
    <scope>NUCLEOTIDE SEQUENCE [LARGE SCALE GENOMIC DNA]</scope>
    <source>
        <strain evidence="1 2">CSUNSWCD</strain>
    </source>
</reference>
<gene>
    <name evidence="1" type="ORF">CSUNSWCD_1516</name>
</gene>
<name>M5IPN0_9BACT</name>
<evidence type="ECO:0000313" key="2">
    <source>
        <dbReference type="Proteomes" id="UP000011939"/>
    </source>
</evidence>